<dbReference type="Proteomes" id="UP000261600">
    <property type="component" value="Unplaced"/>
</dbReference>
<evidence type="ECO:0000313" key="4">
    <source>
        <dbReference type="Proteomes" id="UP000261600"/>
    </source>
</evidence>
<dbReference type="PANTHER" id="PTHR45716:SF2">
    <property type="entry name" value="BITESIZE, ISOFORM I"/>
    <property type="match status" value="1"/>
</dbReference>
<feature type="domain" description="RabBD" evidence="2">
    <location>
        <begin position="1"/>
        <end position="61"/>
    </location>
</feature>
<dbReference type="Ensembl" id="ENSMALT00000017187.1">
    <property type="protein sequence ID" value="ENSMALP00000016851.1"/>
    <property type="gene ID" value="ENSMALG00000011803.1"/>
</dbReference>
<accession>A0A3Q3QP27</accession>
<feature type="compositionally biased region" description="Basic and acidic residues" evidence="1">
    <location>
        <begin position="304"/>
        <end position="318"/>
    </location>
</feature>
<feature type="compositionally biased region" description="Basic and acidic residues" evidence="1">
    <location>
        <begin position="164"/>
        <end position="179"/>
    </location>
</feature>
<sequence>MINLSHLTEEEQEKIMVVLRRDAELKKAEEDRIRKLEKILDGGSHPEPKLKCLSGEWFYEVKSRRHTDKIHGSEIILASMKHWKAADGSPTAERVKTPSTQGSNVATPPKPARSWEALKPQEIKDGDGLSQSSARRSQRMSRHNPFDRSSIIVYEPPENNDVPTIKDQRFGPEEQECKSPLKTAPAGDGSQNSGGSITSEGSSVGLRPVPKKRKFLSNYSSHQAESSGLSLDTREGSEELPPAPRQSLQQGPLESPNLSLLKSPDDRPQPEMPEIGALQLSSQPSSSADKAFQEPLFDVFQKSSPERERTPPTTRDRLTTYTRGDGSTEREERDDQAQRESNTFILPTSNIQDSNKETNSSVATAAKQEDLSITQSTVGMFRNKT</sequence>
<dbReference type="GO" id="GO:0031267">
    <property type="term" value="F:small GTPase binding"/>
    <property type="evidence" value="ECO:0007669"/>
    <property type="project" value="InterPro"/>
</dbReference>
<name>A0A3Q3QP27_MONAL</name>
<feature type="region of interest" description="Disordered" evidence="1">
    <location>
        <begin position="87"/>
        <end position="367"/>
    </location>
</feature>
<dbReference type="InterPro" id="IPR010911">
    <property type="entry name" value="Rab_BD"/>
</dbReference>
<dbReference type="Gene3D" id="6.10.250.3000">
    <property type="match status" value="1"/>
</dbReference>
<dbReference type="PANTHER" id="PTHR45716">
    <property type="entry name" value="BITESIZE, ISOFORM I"/>
    <property type="match status" value="1"/>
</dbReference>
<dbReference type="AlphaFoldDB" id="A0A3Q3QP27"/>
<dbReference type="STRING" id="43700.ENSMALP00000016851"/>
<feature type="compositionally biased region" description="Polar residues" evidence="1">
    <location>
        <begin position="97"/>
        <end position="106"/>
    </location>
</feature>
<dbReference type="GO" id="GO:0005886">
    <property type="term" value="C:plasma membrane"/>
    <property type="evidence" value="ECO:0007669"/>
    <property type="project" value="TreeGrafter"/>
</dbReference>
<feature type="compositionally biased region" description="Basic and acidic residues" evidence="1">
    <location>
        <begin position="326"/>
        <end position="338"/>
    </location>
</feature>
<evidence type="ECO:0000259" key="2">
    <source>
        <dbReference type="PROSITE" id="PS50916"/>
    </source>
</evidence>
<organism evidence="3 4">
    <name type="scientific">Monopterus albus</name>
    <name type="common">Swamp eel</name>
    <dbReference type="NCBI Taxonomy" id="43700"/>
    <lineage>
        <taxon>Eukaryota</taxon>
        <taxon>Metazoa</taxon>
        <taxon>Chordata</taxon>
        <taxon>Craniata</taxon>
        <taxon>Vertebrata</taxon>
        <taxon>Euteleostomi</taxon>
        <taxon>Actinopterygii</taxon>
        <taxon>Neopterygii</taxon>
        <taxon>Teleostei</taxon>
        <taxon>Neoteleostei</taxon>
        <taxon>Acanthomorphata</taxon>
        <taxon>Anabantaria</taxon>
        <taxon>Synbranchiformes</taxon>
        <taxon>Synbranchidae</taxon>
        <taxon>Monopterus</taxon>
    </lineage>
</organism>
<reference evidence="3" key="2">
    <citation type="submission" date="2025-09" db="UniProtKB">
        <authorList>
            <consortium name="Ensembl"/>
        </authorList>
    </citation>
    <scope>IDENTIFICATION</scope>
</reference>
<reference evidence="3" key="1">
    <citation type="submission" date="2025-08" db="UniProtKB">
        <authorList>
            <consortium name="Ensembl"/>
        </authorList>
    </citation>
    <scope>IDENTIFICATION</scope>
</reference>
<feature type="compositionally biased region" description="Polar residues" evidence="1">
    <location>
        <begin position="246"/>
        <end position="260"/>
    </location>
</feature>
<evidence type="ECO:0000256" key="1">
    <source>
        <dbReference type="SAM" id="MobiDB-lite"/>
    </source>
</evidence>
<dbReference type="GO" id="GO:0042043">
    <property type="term" value="F:neurexin family protein binding"/>
    <property type="evidence" value="ECO:0007669"/>
    <property type="project" value="TreeGrafter"/>
</dbReference>
<dbReference type="GO" id="GO:0070382">
    <property type="term" value="C:exocytic vesicle"/>
    <property type="evidence" value="ECO:0007669"/>
    <property type="project" value="TreeGrafter"/>
</dbReference>
<feature type="compositionally biased region" description="Polar residues" evidence="1">
    <location>
        <begin position="189"/>
        <end position="202"/>
    </location>
</feature>
<feature type="compositionally biased region" description="Low complexity" evidence="1">
    <location>
        <begin position="277"/>
        <end position="288"/>
    </location>
</feature>
<proteinExistence type="predicted"/>
<protein>
    <recommendedName>
        <fullName evidence="2">RabBD domain-containing protein</fullName>
    </recommendedName>
</protein>
<feature type="compositionally biased region" description="Polar residues" evidence="1">
    <location>
        <begin position="217"/>
        <end position="230"/>
    </location>
</feature>
<dbReference type="GO" id="GO:0006886">
    <property type="term" value="P:intracellular protein transport"/>
    <property type="evidence" value="ECO:0007669"/>
    <property type="project" value="InterPro"/>
</dbReference>
<dbReference type="GO" id="GO:0006887">
    <property type="term" value="P:exocytosis"/>
    <property type="evidence" value="ECO:0007669"/>
    <property type="project" value="TreeGrafter"/>
</dbReference>
<evidence type="ECO:0000313" key="3">
    <source>
        <dbReference type="Ensembl" id="ENSMALP00000016851.1"/>
    </source>
</evidence>
<keyword evidence="4" id="KW-1185">Reference proteome</keyword>
<dbReference type="PROSITE" id="PS50916">
    <property type="entry name" value="RABBD"/>
    <property type="match status" value="1"/>
</dbReference>
<feature type="compositionally biased region" description="Polar residues" evidence="1">
    <location>
        <begin position="341"/>
        <end position="363"/>
    </location>
</feature>